<dbReference type="InterPro" id="IPR022312">
    <property type="entry name" value="DNA_pol_X"/>
</dbReference>
<keyword evidence="7" id="KW-0227">DNA damage</keyword>
<dbReference type="FunFam" id="3.30.210.10:FF:000005">
    <property type="entry name" value="DNA polymerase IV"/>
    <property type="match status" value="1"/>
</dbReference>
<dbReference type="SMART" id="SM00483">
    <property type="entry name" value="POLXc"/>
    <property type="match status" value="1"/>
</dbReference>
<dbReference type="CDD" id="cd00141">
    <property type="entry name" value="NT_POLXc"/>
    <property type="match status" value="1"/>
</dbReference>
<comment type="subcellular location">
    <subcellularLocation>
        <location evidence="7">Nucleus</location>
    </subcellularLocation>
</comment>
<keyword evidence="2" id="KW-0237">DNA synthesis</keyword>
<keyword evidence="11" id="KW-1185">Reference proteome</keyword>
<dbReference type="InterPro" id="IPR018944">
    <property type="entry name" value="DNA_pol_lambd_fingers_domain"/>
</dbReference>
<dbReference type="GO" id="GO:0005634">
    <property type="term" value="C:nucleus"/>
    <property type="evidence" value="ECO:0007669"/>
    <property type="project" value="UniProtKB-SubCell"/>
</dbReference>
<dbReference type="HOGENOM" id="CLU_008698_5_0_1"/>
<feature type="compositionally biased region" description="Basic and acidic residues" evidence="8">
    <location>
        <begin position="160"/>
        <end position="170"/>
    </location>
</feature>
<dbReference type="EMBL" id="KN822031">
    <property type="protein sequence ID" value="KIM63986.1"/>
    <property type="molecule type" value="Genomic_DNA"/>
</dbReference>
<dbReference type="OrthoDB" id="205514at2759"/>
<dbReference type="GO" id="GO:0006303">
    <property type="term" value="P:double-strand break repair via nonhomologous end joining"/>
    <property type="evidence" value="ECO:0007669"/>
    <property type="project" value="TreeGrafter"/>
</dbReference>
<keyword evidence="5" id="KW-0235">DNA replication</keyword>
<comment type="similarity">
    <text evidence="7">Belongs to the DNA polymerase type-X family.</text>
</comment>
<dbReference type="InterPro" id="IPR036420">
    <property type="entry name" value="BRCT_dom_sf"/>
</dbReference>
<dbReference type="SUPFAM" id="SSF52113">
    <property type="entry name" value="BRCT domain"/>
    <property type="match status" value="1"/>
</dbReference>
<dbReference type="InterPro" id="IPR027421">
    <property type="entry name" value="DNA_pol_lamdba_lyase_dom_sf"/>
</dbReference>
<keyword evidence="6" id="KW-0456">Lyase</keyword>
<dbReference type="GO" id="GO:0016829">
    <property type="term" value="F:lyase activity"/>
    <property type="evidence" value="ECO:0007669"/>
    <property type="project" value="UniProtKB-KW"/>
</dbReference>
<dbReference type="GO" id="GO:0003887">
    <property type="term" value="F:DNA-directed DNA polymerase activity"/>
    <property type="evidence" value="ECO:0007669"/>
    <property type="project" value="UniProtKB-UniRule"/>
</dbReference>
<organism evidence="10 11">
    <name type="scientific">Scleroderma citrinum Foug A</name>
    <dbReference type="NCBI Taxonomy" id="1036808"/>
    <lineage>
        <taxon>Eukaryota</taxon>
        <taxon>Fungi</taxon>
        <taxon>Dikarya</taxon>
        <taxon>Basidiomycota</taxon>
        <taxon>Agaricomycotina</taxon>
        <taxon>Agaricomycetes</taxon>
        <taxon>Agaricomycetidae</taxon>
        <taxon>Boletales</taxon>
        <taxon>Sclerodermatineae</taxon>
        <taxon>Sclerodermataceae</taxon>
        <taxon>Scleroderma</taxon>
    </lineage>
</organism>
<evidence type="ECO:0000313" key="10">
    <source>
        <dbReference type="EMBL" id="KIM63986.1"/>
    </source>
</evidence>
<dbReference type="Pfam" id="PF14792">
    <property type="entry name" value="DNA_pol_B_palm"/>
    <property type="match status" value="1"/>
</dbReference>
<protein>
    <recommendedName>
        <fullName evidence="7">DNA polymerase</fullName>
        <ecNumber evidence="7">2.7.7.7</ecNumber>
    </recommendedName>
</protein>
<reference evidence="10 11" key="1">
    <citation type="submission" date="2014-04" db="EMBL/GenBank/DDBJ databases">
        <authorList>
            <consortium name="DOE Joint Genome Institute"/>
            <person name="Kuo A."/>
            <person name="Kohler A."/>
            <person name="Nagy L.G."/>
            <person name="Floudas D."/>
            <person name="Copeland A."/>
            <person name="Barry K.W."/>
            <person name="Cichocki N."/>
            <person name="Veneault-Fourrey C."/>
            <person name="LaButti K."/>
            <person name="Lindquist E.A."/>
            <person name="Lipzen A."/>
            <person name="Lundell T."/>
            <person name="Morin E."/>
            <person name="Murat C."/>
            <person name="Sun H."/>
            <person name="Tunlid A."/>
            <person name="Henrissat B."/>
            <person name="Grigoriev I.V."/>
            <person name="Hibbett D.S."/>
            <person name="Martin F."/>
            <person name="Nordberg H.P."/>
            <person name="Cantor M.N."/>
            <person name="Hua S.X."/>
        </authorList>
    </citation>
    <scope>NUCLEOTIDE SEQUENCE [LARGE SCALE GENOMIC DNA]</scope>
    <source>
        <strain evidence="10 11">Foug A</strain>
    </source>
</reference>
<dbReference type="PRINTS" id="PR00869">
    <property type="entry name" value="DNAPOLX"/>
</dbReference>
<dbReference type="Pfam" id="PF10391">
    <property type="entry name" value="DNA_pol_lambd_f"/>
    <property type="match status" value="1"/>
</dbReference>
<dbReference type="SUPFAM" id="SSF81301">
    <property type="entry name" value="Nucleotidyltransferase"/>
    <property type="match status" value="1"/>
</dbReference>
<dbReference type="PANTHER" id="PTHR11276:SF28">
    <property type="entry name" value="DNA POLYMERASE LAMBDA"/>
    <property type="match status" value="1"/>
</dbReference>
<dbReference type="Gene3D" id="1.10.150.110">
    <property type="entry name" value="DNA polymerase beta, N-terminal domain-like"/>
    <property type="match status" value="1"/>
</dbReference>
<dbReference type="InterPro" id="IPR043519">
    <property type="entry name" value="NT_sf"/>
</dbReference>
<dbReference type="SUPFAM" id="SSF47802">
    <property type="entry name" value="DNA polymerase beta, N-terminal domain-like"/>
    <property type="match status" value="1"/>
</dbReference>
<dbReference type="STRING" id="1036808.A0A0C3E7J0"/>
<dbReference type="Gene3D" id="3.30.460.10">
    <property type="entry name" value="Beta Polymerase, domain 2"/>
    <property type="match status" value="1"/>
</dbReference>
<dbReference type="SUPFAM" id="SSF81585">
    <property type="entry name" value="PsbU/PolX domain-like"/>
    <property type="match status" value="1"/>
</dbReference>
<name>A0A0C3E7J0_9AGAM</name>
<dbReference type="InterPro" id="IPR001357">
    <property type="entry name" value="BRCT_dom"/>
</dbReference>
<gene>
    <name evidence="10" type="ORF">SCLCIDRAFT_116236</name>
</gene>
<dbReference type="GO" id="GO:0003677">
    <property type="term" value="F:DNA binding"/>
    <property type="evidence" value="ECO:0007669"/>
    <property type="project" value="UniProtKB-UniRule"/>
</dbReference>
<proteinExistence type="inferred from homology"/>
<keyword evidence="7" id="KW-0539">Nucleus</keyword>
<accession>A0A0C3E7J0</accession>
<dbReference type="InterPro" id="IPR037160">
    <property type="entry name" value="DNA_Pol_thumb_sf"/>
</dbReference>
<dbReference type="AlphaFoldDB" id="A0A0C3E7J0"/>
<evidence type="ECO:0000256" key="5">
    <source>
        <dbReference type="ARBA" id="ARBA00022705"/>
    </source>
</evidence>
<feature type="region of interest" description="Disordered" evidence="8">
    <location>
        <begin position="160"/>
        <end position="183"/>
    </location>
</feature>
<evidence type="ECO:0000256" key="6">
    <source>
        <dbReference type="ARBA" id="ARBA00023239"/>
    </source>
</evidence>
<dbReference type="Proteomes" id="UP000053989">
    <property type="component" value="Unassembled WGS sequence"/>
</dbReference>
<dbReference type="PROSITE" id="PS50172">
    <property type="entry name" value="BRCT"/>
    <property type="match status" value="1"/>
</dbReference>
<dbReference type="PRINTS" id="PR00870">
    <property type="entry name" value="DNAPOLXBETA"/>
</dbReference>
<dbReference type="InterPro" id="IPR002054">
    <property type="entry name" value="DNA-dir_DNA_pol_X"/>
</dbReference>
<dbReference type="InterPro" id="IPR002008">
    <property type="entry name" value="DNA_pol_X_beta-like"/>
</dbReference>
<feature type="domain" description="BRCT" evidence="9">
    <location>
        <begin position="127"/>
        <end position="150"/>
    </location>
</feature>
<dbReference type="Gene3D" id="3.30.210.10">
    <property type="entry name" value="DNA polymerase, thumb domain"/>
    <property type="match status" value="1"/>
</dbReference>
<dbReference type="PANTHER" id="PTHR11276">
    <property type="entry name" value="DNA POLYMERASE TYPE-X FAMILY MEMBER"/>
    <property type="match status" value="1"/>
</dbReference>
<sequence>MPFKRSITPCTPQSDGASSGSSSGARRKSKHPRSSSPWNTPAHSKDLPPIKICILSAKFDSDAFHNLVGLAEGRLLRDDQSSASSVNARSVEVAANIQEADVIVTAIRTRPRLERHVSWSLATSKAVVTPEWLQDSIESGFLRPYSDYIALRDLHDEGVARRPSNDREGALRGLAPSHFSDPEDAVDPRDLAVLDHTSRYSCQRASPLICTNQALVRELDIIRRCRKLEGEERSMLSYARAIAVTYPHPITRKNVRGDVAKLPYLGEKILSMIEEYSGTGKITEAQTILSSDRFGTLSTFTTIHGIGPHTARKLYSLGLRTVEELERYYEVIPGIAAEDTWSHFEAGTTRSEEATEEITIKVALALRHDLTQTIPREEVEEIHSTVMRELAVIEEGCESLVVGGYRRGKPNSNDVDIVITHTDWRLGSEKVKTIGKRVVQHLLKQKLVTHVIHLSGFHEHNALRTHHWDSLQKALAVFSLPQESGQRGISRRVDLIFAAPEVFWTAVVGWTGSTTFERDLRLWAKQQKGMKFDSSGISRRRDSELFFPRSEKEVFETLGLTYVHPTLRNVDA</sequence>
<comment type="function">
    <text evidence="7">DNA polymerase that functions in several pathways of DNA repair. Involved in base excision repair (BER) responsible for repair of lesions that give rise to abasic (AP) sites in DNA. Also contributes to DNA double-strand break repair by non-homologous end joining and homologous recombination. Has both template-dependent and template-independent (terminal transferase) DNA polymerase activities. Has also a 5'-deoxyribose-5-phosphate lyase (dRP lyase) activity.</text>
</comment>
<comment type="cofactor">
    <cofactor evidence="1">
        <name>Mn(2+)</name>
        <dbReference type="ChEBI" id="CHEBI:29035"/>
    </cofactor>
</comment>
<evidence type="ECO:0000256" key="3">
    <source>
        <dbReference type="ARBA" id="ARBA00022679"/>
    </source>
</evidence>
<dbReference type="Gene3D" id="1.10.150.20">
    <property type="entry name" value="5' to 3' exonuclease, C-terminal subdomain"/>
    <property type="match status" value="1"/>
</dbReference>
<evidence type="ECO:0000259" key="9">
    <source>
        <dbReference type="PROSITE" id="PS50172"/>
    </source>
</evidence>
<keyword evidence="7" id="KW-0239">DNA-directed DNA polymerase</keyword>
<dbReference type="EC" id="2.7.7.7" evidence="7"/>
<dbReference type="InterPro" id="IPR029398">
    <property type="entry name" value="PolB_thumb"/>
</dbReference>
<evidence type="ECO:0000256" key="2">
    <source>
        <dbReference type="ARBA" id="ARBA00022634"/>
    </source>
</evidence>
<evidence type="ECO:0000256" key="4">
    <source>
        <dbReference type="ARBA" id="ARBA00022695"/>
    </source>
</evidence>
<evidence type="ECO:0000256" key="8">
    <source>
        <dbReference type="SAM" id="MobiDB-lite"/>
    </source>
</evidence>
<evidence type="ECO:0000256" key="1">
    <source>
        <dbReference type="ARBA" id="ARBA00001936"/>
    </source>
</evidence>
<dbReference type="Pfam" id="PF14791">
    <property type="entry name" value="DNA_pol_B_thumb"/>
    <property type="match status" value="1"/>
</dbReference>
<evidence type="ECO:0000256" key="7">
    <source>
        <dbReference type="RuleBase" id="RU366014"/>
    </source>
</evidence>
<keyword evidence="4 7" id="KW-0548">Nucleotidyltransferase</keyword>
<keyword evidence="7" id="KW-0234">DNA repair</keyword>
<reference evidence="11" key="2">
    <citation type="submission" date="2015-01" db="EMBL/GenBank/DDBJ databases">
        <title>Evolutionary Origins and Diversification of the Mycorrhizal Mutualists.</title>
        <authorList>
            <consortium name="DOE Joint Genome Institute"/>
            <consortium name="Mycorrhizal Genomics Consortium"/>
            <person name="Kohler A."/>
            <person name="Kuo A."/>
            <person name="Nagy L.G."/>
            <person name="Floudas D."/>
            <person name="Copeland A."/>
            <person name="Barry K.W."/>
            <person name="Cichocki N."/>
            <person name="Veneault-Fourrey C."/>
            <person name="LaButti K."/>
            <person name="Lindquist E.A."/>
            <person name="Lipzen A."/>
            <person name="Lundell T."/>
            <person name="Morin E."/>
            <person name="Murat C."/>
            <person name="Riley R."/>
            <person name="Ohm R."/>
            <person name="Sun H."/>
            <person name="Tunlid A."/>
            <person name="Henrissat B."/>
            <person name="Grigoriev I.V."/>
            <person name="Hibbett D.S."/>
            <person name="Martin F."/>
        </authorList>
    </citation>
    <scope>NUCLEOTIDE SEQUENCE [LARGE SCALE GENOMIC DNA]</scope>
    <source>
        <strain evidence="11">Foug A</strain>
    </source>
</reference>
<dbReference type="InParanoid" id="A0A0C3E7J0"/>
<evidence type="ECO:0000313" key="11">
    <source>
        <dbReference type="Proteomes" id="UP000053989"/>
    </source>
</evidence>
<dbReference type="FunCoup" id="A0A0C3E7J0">
    <property type="interactions" value="184"/>
</dbReference>
<feature type="region of interest" description="Disordered" evidence="8">
    <location>
        <begin position="1"/>
        <end position="43"/>
    </location>
</feature>
<comment type="catalytic activity">
    <reaction evidence="7">
        <text>DNA(n) + a 2'-deoxyribonucleoside 5'-triphosphate = DNA(n+1) + diphosphate</text>
        <dbReference type="Rhea" id="RHEA:22508"/>
        <dbReference type="Rhea" id="RHEA-COMP:17339"/>
        <dbReference type="Rhea" id="RHEA-COMP:17340"/>
        <dbReference type="ChEBI" id="CHEBI:33019"/>
        <dbReference type="ChEBI" id="CHEBI:61560"/>
        <dbReference type="ChEBI" id="CHEBI:173112"/>
        <dbReference type="EC" id="2.7.7.7"/>
    </reaction>
</comment>
<dbReference type="GO" id="GO:0046872">
    <property type="term" value="F:metal ion binding"/>
    <property type="evidence" value="ECO:0007669"/>
    <property type="project" value="UniProtKB-UniRule"/>
</dbReference>
<dbReference type="InterPro" id="IPR028207">
    <property type="entry name" value="DNA_pol_B_palm_palm"/>
</dbReference>
<dbReference type="Gene3D" id="3.40.50.10190">
    <property type="entry name" value="BRCT domain"/>
    <property type="match status" value="1"/>
</dbReference>
<keyword evidence="3 7" id="KW-0808">Transferase</keyword>